<dbReference type="PROSITE" id="PS00455">
    <property type="entry name" value="AMP_BINDING"/>
    <property type="match status" value="1"/>
</dbReference>
<dbReference type="InterPro" id="IPR000873">
    <property type="entry name" value="AMP-dep_synth/lig_dom"/>
</dbReference>
<dbReference type="Proteomes" id="UP000217785">
    <property type="component" value="Unassembled WGS sequence"/>
</dbReference>
<dbReference type="Pfam" id="PF13193">
    <property type="entry name" value="AMP-binding_C"/>
    <property type="match status" value="1"/>
</dbReference>
<evidence type="ECO:0000256" key="2">
    <source>
        <dbReference type="ARBA" id="ARBA00022598"/>
    </source>
</evidence>
<proteinExistence type="inferred from homology"/>
<dbReference type="OrthoDB" id="9778383at2"/>
<dbReference type="Pfam" id="PF00501">
    <property type="entry name" value="AMP-binding"/>
    <property type="match status" value="1"/>
</dbReference>
<reference evidence="6" key="1">
    <citation type="submission" date="2017-07" db="EMBL/GenBank/DDBJ databases">
        <title>Draft genome sequence of Effusibacillus lacus strain skLN1.</title>
        <authorList>
            <person name="Watanabe M."/>
            <person name="Kojima H."/>
            <person name="Fukui M."/>
        </authorList>
    </citation>
    <scope>NUCLEOTIDE SEQUENCE [LARGE SCALE GENOMIC DNA]</scope>
    <source>
        <strain evidence="6">skLN1</strain>
    </source>
</reference>
<dbReference type="Gene3D" id="3.30.300.30">
    <property type="match status" value="1"/>
</dbReference>
<evidence type="ECO:0000259" key="4">
    <source>
        <dbReference type="Pfam" id="PF13193"/>
    </source>
</evidence>
<accession>A0A292YI54</accession>
<sequence>MDIIGNRTLRDLLTEKVTHHPDKTFLVFEDNKEQLFALTYREFADKVNRLATALLEFGVKKEDKVTLHLPNCLEFMISWFSLAQIGAVMVPTNILSTEEEMEYILGHSKSVLLITEETYLNKFNNIKDTLPIRDIWLARYEGTEYQDKSLDRIMEQSRGEIPIVPLDSEDVAAMMYTSGTTSRPKGVLITHANYLYAGEVMSKSIRLTPDDRQFIVLPLFHANAQYYSSMSALTVGASIAMTERFSASRYFKQANRLGATVGSLFAAPIRMILRQKYDPADRDHNLRVVWFAQVVSEEQLAAFEENYNTKLLQLYGMTETIGTPLMNPIDGVCKNMGIGRPVLGYEVKIVDDFGNEVPQGEAGELIVKGVPGRTVMKGYFNNQQATEEALKDGWLYTGDNVRMDEEGYFFFVDRKKDMIKRAGENVAANEIERVIIQHPGVFDCAVIGIPDEIRDETIKAYVVLREEHHVSPDEIISFCQTRLAKFKVPEFVEIVTELPRTSVGKIQKHILRKMHMEGAKNHG</sequence>
<dbReference type="InterPro" id="IPR020845">
    <property type="entry name" value="AMP-binding_CS"/>
</dbReference>
<dbReference type="AlphaFoldDB" id="A0A292YI54"/>
<dbReference type="EMBL" id="BDUF01000063">
    <property type="protein sequence ID" value="GAX90717.1"/>
    <property type="molecule type" value="Genomic_DNA"/>
</dbReference>
<dbReference type="Gene3D" id="3.40.50.12780">
    <property type="entry name" value="N-terminal domain of ligase-like"/>
    <property type="match status" value="1"/>
</dbReference>
<evidence type="ECO:0000313" key="6">
    <source>
        <dbReference type="Proteomes" id="UP000217785"/>
    </source>
</evidence>
<evidence type="ECO:0000259" key="3">
    <source>
        <dbReference type="Pfam" id="PF00501"/>
    </source>
</evidence>
<keyword evidence="6" id="KW-1185">Reference proteome</keyword>
<dbReference type="FunFam" id="3.30.300.30:FF:000008">
    <property type="entry name" value="2,3-dihydroxybenzoate-AMP ligase"/>
    <property type="match status" value="1"/>
</dbReference>
<dbReference type="PANTHER" id="PTHR43201:SF5">
    <property type="entry name" value="MEDIUM-CHAIN ACYL-COA LIGASE ACSF2, MITOCHONDRIAL"/>
    <property type="match status" value="1"/>
</dbReference>
<dbReference type="PANTHER" id="PTHR43201">
    <property type="entry name" value="ACYL-COA SYNTHETASE"/>
    <property type="match status" value="1"/>
</dbReference>
<evidence type="ECO:0000256" key="1">
    <source>
        <dbReference type="ARBA" id="ARBA00006432"/>
    </source>
</evidence>
<dbReference type="InterPro" id="IPR025110">
    <property type="entry name" value="AMP-bd_C"/>
</dbReference>
<dbReference type="GO" id="GO:0031956">
    <property type="term" value="F:medium-chain fatty acid-CoA ligase activity"/>
    <property type="evidence" value="ECO:0007669"/>
    <property type="project" value="TreeGrafter"/>
</dbReference>
<dbReference type="InterPro" id="IPR045851">
    <property type="entry name" value="AMP-bd_C_sf"/>
</dbReference>
<evidence type="ECO:0000313" key="5">
    <source>
        <dbReference type="EMBL" id="GAX90717.1"/>
    </source>
</evidence>
<gene>
    <name evidence="5" type="ORF">EFBL_2358</name>
</gene>
<dbReference type="SUPFAM" id="SSF56801">
    <property type="entry name" value="Acetyl-CoA synthetase-like"/>
    <property type="match status" value="1"/>
</dbReference>
<name>A0A292YI54_9BACL</name>
<organism evidence="5 6">
    <name type="scientific">Effusibacillus lacus</name>
    <dbReference type="NCBI Taxonomy" id="1348429"/>
    <lineage>
        <taxon>Bacteria</taxon>
        <taxon>Bacillati</taxon>
        <taxon>Bacillota</taxon>
        <taxon>Bacilli</taxon>
        <taxon>Bacillales</taxon>
        <taxon>Alicyclobacillaceae</taxon>
        <taxon>Effusibacillus</taxon>
    </lineage>
</organism>
<comment type="similarity">
    <text evidence="1">Belongs to the ATP-dependent AMP-binding enzyme family.</text>
</comment>
<keyword evidence="2 5" id="KW-0436">Ligase</keyword>
<protein>
    <submittedName>
        <fullName evidence="5">ATP-dependent acyl-CoA ligase</fullName>
    </submittedName>
</protein>
<comment type="caution">
    <text evidence="5">The sequence shown here is derived from an EMBL/GenBank/DDBJ whole genome shotgun (WGS) entry which is preliminary data.</text>
</comment>
<feature type="domain" description="AMP-dependent synthetase/ligase" evidence="3">
    <location>
        <begin position="14"/>
        <end position="380"/>
    </location>
</feature>
<feature type="domain" description="AMP-binding enzyme C-terminal" evidence="4">
    <location>
        <begin position="430"/>
        <end position="505"/>
    </location>
</feature>
<dbReference type="GO" id="GO:0006631">
    <property type="term" value="P:fatty acid metabolic process"/>
    <property type="evidence" value="ECO:0007669"/>
    <property type="project" value="TreeGrafter"/>
</dbReference>
<dbReference type="InterPro" id="IPR042099">
    <property type="entry name" value="ANL_N_sf"/>
</dbReference>
<dbReference type="RefSeq" id="WP_096182446.1">
    <property type="nucleotide sequence ID" value="NZ_BDUF01000063.1"/>
</dbReference>